<dbReference type="EC" id="2.7.-.-" evidence="4"/>
<dbReference type="GO" id="GO:0005634">
    <property type="term" value="C:nucleus"/>
    <property type="evidence" value="ECO:0007669"/>
    <property type="project" value="TreeGrafter"/>
</dbReference>
<reference evidence="5" key="1">
    <citation type="submission" date="2025-08" db="UniProtKB">
        <authorList>
            <consortium name="Ensembl"/>
        </authorList>
    </citation>
    <scope>IDENTIFICATION</scope>
</reference>
<accession>S4RDU2</accession>
<evidence type="ECO:0000256" key="2">
    <source>
        <dbReference type="ARBA" id="ARBA00022679"/>
    </source>
</evidence>
<dbReference type="Pfam" id="PF03770">
    <property type="entry name" value="IPK"/>
    <property type="match status" value="1"/>
</dbReference>
<dbReference type="HOGENOM" id="CLU_017767_2_0_1"/>
<sequence>CPPHPPPVQHKAWKRIQSIMHRTPFIVASEASYNYVNLWWDAGNFKTGEQQGVVLKRFCEGEQRCLRLLMGDALRPFVPAYLGEMENDGVRYVQMEDLLTDFHAPCIMDCKMGVRTYLEEELARAREKPRLRKDMYQKMVAVEPGAPTAEEHTQRAVTKPRYMQWRETISSSATLGFRIEGIKVDDGDNDVN</sequence>
<keyword evidence="2 4" id="KW-0808">Transferase</keyword>
<dbReference type="PANTHER" id="PTHR12400">
    <property type="entry name" value="INOSITOL POLYPHOSPHATE KINASE"/>
    <property type="match status" value="1"/>
</dbReference>
<dbReference type="GO" id="GO:0032958">
    <property type="term" value="P:inositol phosphate biosynthetic process"/>
    <property type="evidence" value="ECO:0007669"/>
    <property type="project" value="InterPro"/>
</dbReference>
<evidence type="ECO:0000256" key="1">
    <source>
        <dbReference type="ARBA" id="ARBA00007374"/>
    </source>
</evidence>
<dbReference type="GeneTree" id="ENSGT00940000156764"/>
<dbReference type="AlphaFoldDB" id="S4RDU2"/>
<keyword evidence="3 4" id="KW-0418">Kinase</keyword>
<protein>
    <recommendedName>
        <fullName evidence="4">Kinase</fullName>
        <ecNumber evidence="4">2.7.-.-</ecNumber>
    </recommendedName>
</protein>
<organism evidence="5">
    <name type="scientific">Petromyzon marinus</name>
    <name type="common">Sea lamprey</name>
    <dbReference type="NCBI Taxonomy" id="7757"/>
    <lineage>
        <taxon>Eukaryota</taxon>
        <taxon>Metazoa</taxon>
        <taxon>Chordata</taxon>
        <taxon>Craniata</taxon>
        <taxon>Vertebrata</taxon>
        <taxon>Cyclostomata</taxon>
        <taxon>Hyperoartia</taxon>
        <taxon>Petromyzontiformes</taxon>
        <taxon>Petromyzontidae</taxon>
        <taxon>Petromyzon</taxon>
    </lineage>
</organism>
<dbReference type="GO" id="GO:0000828">
    <property type="term" value="F:inositol hexakisphosphate kinase activity"/>
    <property type="evidence" value="ECO:0007669"/>
    <property type="project" value="TreeGrafter"/>
</dbReference>
<dbReference type="InterPro" id="IPR005522">
    <property type="entry name" value="IPK"/>
</dbReference>
<evidence type="ECO:0000256" key="4">
    <source>
        <dbReference type="RuleBase" id="RU363090"/>
    </source>
</evidence>
<reference evidence="5" key="2">
    <citation type="submission" date="2025-09" db="UniProtKB">
        <authorList>
            <consortium name="Ensembl"/>
        </authorList>
    </citation>
    <scope>IDENTIFICATION</scope>
</reference>
<dbReference type="OMA" id="FHAPCIM"/>
<dbReference type="Ensembl" id="ENSPMAT00000003389.1">
    <property type="protein sequence ID" value="ENSPMAP00000003374.1"/>
    <property type="gene ID" value="ENSPMAG00000003101.1"/>
</dbReference>
<name>S4RDU2_PETMA</name>
<evidence type="ECO:0000256" key="3">
    <source>
        <dbReference type="ARBA" id="ARBA00022777"/>
    </source>
</evidence>
<proteinExistence type="inferred from homology"/>
<evidence type="ECO:0000313" key="5">
    <source>
        <dbReference type="Ensembl" id="ENSPMAP00000003374.1"/>
    </source>
</evidence>
<dbReference type="STRING" id="7757.ENSPMAP00000003374"/>
<dbReference type="PANTHER" id="PTHR12400:SF26">
    <property type="entry name" value="KINASE"/>
    <property type="match status" value="1"/>
</dbReference>
<dbReference type="Gene3D" id="3.30.470.160">
    <property type="entry name" value="Inositol polyphosphate kinase"/>
    <property type="match status" value="1"/>
</dbReference>
<dbReference type="InterPro" id="IPR038286">
    <property type="entry name" value="IPK_sf"/>
</dbReference>
<dbReference type="GO" id="GO:0005737">
    <property type="term" value="C:cytoplasm"/>
    <property type="evidence" value="ECO:0007669"/>
    <property type="project" value="TreeGrafter"/>
</dbReference>
<dbReference type="GO" id="GO:0046854">
    <property type="term" value="P:phosphatidylinositol phosphate biosynthetic process"/>
    <property type="evidence" value="ECO:0007669"/>
    <property type="project" value="TreeGrafter"/>
</dbReference>
<comment type="similarity">
    <text evidence="1 4">Belongs to the inositol phosphokinase (IPK) family.</text>
</comment>
<dbReference type="SUPFAM" id="SSF56104">
    <property type="entry name" value="SAICAR synthase-like"/>
    <property type="match status" value="1"/>
</dbReference>